<dbReference type="GO" id="GO:0006313">
    <property type="term" value="P:DNA transposition"/>
    <property type="evidence" value="ECO:0007669"/>
    <property type="project" value="InterPro"/>
</dbReference>
<organism evidence="4 5">
    <name type="scientific">Cryptosporangium phraense</name>
    <dbReference type="NCBI Taxonomy" id="2593070"/>
    <lineage>
        <taxon>Bacteria</taxon>
        <taxon>Bacillati</taxon>
        <taxon>Actinomycetota</taxon>
        <taxon>Actinomycetes</taxon>
        <taxon>Cryptosporangiales</taxon>
        <taxon>Cryptosporangiaceae</taxon>
        <taxon>Cryptosporangium</taxon>
    </lineage>
</organism>
<comment type="caution">
    <text evidence="4">The sequence shown here is derived from an EMBL/GenBank/DDBJ whole genome shotgun (WGS) entry which is preliminary data.</text>
</comment>
<dbReference type="InParanoid" id="A0A545ADS7"/>
<name>A0A545ADS7_9ACTN</name>
<evidence type="ECO:0000313" key="4">
    <source>
        <dbReference type="EMBL" id="TQS39481.1"/>
    </source>
</evidence>
<sequence length="260" mass="29022">MLSASRTELIPVFTGLSERQFRRLVATVARRGGAEVADRRPGRPWCLPLADRVLLVAVYYRTNLTMRQVAPLFGIKQAAVHRIIDRLASFLALSPVVRRHSPEKVLIVDGTLVPVRDQDLTARSKNYRYSVNVQVVIDADTQLVVAVGDPVAGNRNDCTPCEDSGAAWATRGATVIADGAYRGPRCTGVVIPHRRNRDKSPLPDWKEDHNRSHRHVRARIEHVLARMKNWTILRDCRRRGPGAAHAVRGIAYMHNLAATI</sequence>
<dbReference type="InterPro" id="IPR002559">
    <property type="entry name" value="Transposase_11"/>
</dbReference>
<dbReference type="Proteomes" id="UP000317982">
    <property type="component" value="Unassembled WGS sequence"/>
</dbReference>
<evidence type="ECO:0000259" key="2">
    <source>
        <dbReference type="Pfam" id="PF01609"/>
    </source>
</evidence>
<gene>
    <name evidence="4" type="ORF">FL583_39830</name>
</gene>
<proteinExistence type="predicted"/>
<feature type="compositionally biased region" description="Basic and acidic residues" evidence="1">
    <location>
        <begin position="198"/>
        <end position="210"/>
    </location>
</feature>
<dbReference type="InterPro" id="IPR027805">
    <property type="entry name" value="Transposase_HTH_dom"/>
</dbReference>
<evidence type="ECO:0000256" key="1">
    <source>
        <dbReference type="SAM" id="MobiDB-lite"/>
    </source>
</evidence>
<dbReference type="EMBL" id="VIRS01000080">
    <property type="protein sequence ID" value="TQS39481.1"/>
    <property type="molecule type" value="Genomic_DNA"/>
</dbReference>
<evidence type="ECO:0000259" key="3">
    <source>
        <dbReference type="Pfam" id="PF13613"/>
    </source>
</evidence>
<reference evidence="4 5" key="1">
    <citation type="submission" date="2019-07" db="EMBL/GenBank/DDBJ databases">
        <title>Cryptosporangium phraense sp. nov., isolated from plant litter.</title>
        <authorList>
            <person name="Suriyachadkun C."/>
        </authorList>
    </citation>
    <scope>NUCLEOTIDE SEQUENCE [LARGE SCALE GENOMIC DNA]</scope>
    <source>
        <strain evidence="4 5">A-T 5661</strain>
    </source>
</reference>
<keyword evidence="5" id="KW-1185">Reference proteome</keyword>
<dbReference type="AlphaFoldDB" id="A0A545ADS7"/>
<dbReference type="Pfam" id="PF13613">
    <property type="entry name" value="HTH_Tnp_4"/>
    <property type="match status" value="1"/>
</dbReference>
<accession>A0A545ADS7</accession>
<dbReference type="OrthoDB" id="5121089at2"/>
<protein>
    <submittedName>
        <fullName evidence="4">Transposase</fullName>
    </submittedName>
</protein>
<dbReference type="GO" id="GO:0004803">
    <property type="term" value="F:transposase activity"/>
    <property type="evidence" value="ECO:0007669"/>
    <property type="project" value="InterPro"/>
</dbReference>
<feature type="domain" description="Transposase Helix-turn-helix" evidence="3">
    <location>
        <begin position="45"/>
        <end position="93"/>
    </location>
</feature>
<feature type="domain" description="Transposase IS4-like" evidence="2">
    <location>
        <begin position="101"/>
        <end position="256"/>
    </location>
</feature>
<feature type="region of interest" description="Disordered" evidence="1">
    <location>
        <begin position="193"/>
        <end position="212"/>
    </location>
</feature>
<dbReference type="GO" id="GO:0003677">
    <property type="term" value="F:DNA binding"/>
    <property type="evidence" value="ECO:0007669"/>
    <property type="project" value="InterPro"/>
</dbReference>
<dbReference type="Pfam" id="PF01609">
    <property type="entry name" value="DDE_Tnp_1"/>
    <property type="match status" value="1"/>
</dbReference>
<evidence type="ECO:0000313" key="5">
    <source>
        <dbReference type="Proteomes" id="UP000317982"/>
    </source>
</evidence>